<evidence type="ECO:0000256" key="3">
    <source>
        <dbReference type="SAM" id="SignalP"/>
    </source>
</evidence>
<dbReference type="PANTHER" id="PTHR11430:SF63">
    <property type="entry name" value="LOC555483 PROTEIN-RELATED"/>
    <property type="match status" value="1"/>
</dbReference>
<dbReference type="PROSITE" id="PS00213">
    <property type="entry name" value="LIPOCALIN"/>
    <property type="match status" value="1"/>
</dbReference>
<dbReference type="AlphaFoldDB" id="A0A553P8Y1"/>
<dbReference type="SUPFAM" id="SSF50814">
    <property type="entry name" value="Lipocalins"/>
    <property type="match status" value="1"/>
</dbReference>
<evidence type="ECO:0000256" key="1">
    <source>
        <dbReference type="ARBA" id="ARBA00006889"/>
    </source>
</evidence>
<reference evidence="5 6" key="1">
    <citation type="journal article" date="2019" name="Sci. Data">
        <title>Hybrid genome assembly and annotation of Danionella translucida.</title>
        <authorList>
            <person name="Kadobianskyi M."/>
            <person name="Schulze L."/>
            <person name="Schuelke M."/>
            <person name="Judkewitz B."/>
        </authorList>
    </citation>
    <scope>NUCLEOTIDE SEQUENCE [LARGE SCALE GENOMIC DNA]</scope>
    <source>
        <strain evidence="5 6">Bolton</strain>
    </source>
</reference>
<dbReference type="EMBL" id="SRMA01026728">
    <property type="protein sequence ID" value="TRY74129.1"/>
    <property type="molecule type" value="Genomic_DNA"/>
</dbReference>
<dbReference type="Pfam" id="PF00061">
    <property type="entry name" value="Lipocalin"/>
    <property type="match status" value="1"/>
</dbReference>
<protein>
    <recommendedName>
        <fullName evidence="4">Lipocalin/cytosolic fatty-acid binding domain-containing protein</fullName>
    </recommendedName>
</protein>
<comment type="caution">
    <text evidence="5">The sequence shown here is derived from an EMBL/GenBank/DDBJ whole genome shotgun (WGS) entry which is preliminary data.</text>
</comment>
<proteinExistence type="inferred from homology"/>
<dbReference type="Proteomes" id="UP000316079">
    <property type="component" value="Unassembled WGS sequence"/>
</dbReference>
<dbReference type="Gene3D" id="2.40.128.20">
    <property type="match status" value="1"/>
</dbReference>
<keyword evidence="3" id="KW-0732">Signal</keyword>
<evidence type="ECO:0000259" key="4">
    <source>
        <dbReference type="Pfam" id="PF00061"/>
    </source>
</evidence>
<keyword evidence="6" id="KW-1185">Reference proteome</keyword>
<dbReference type="InterPro" id="IPR012674">
    <property type="entry name" value="Calycin"/>
</dbReference>
<dbReference type="STRING" id="623744.A0A553P8Y1"/>
<dbReference type="GO" id="GO:0036094">
    <property type="term" value="F:small molecule binding"/>
    <property type="evidence" value="ECO:0007669"/>
    <property type="project" value="InterPro"/>
</dbReference>
<dbReference type="OrthoDB" id="9627583at2759"/>
<sequence length="201" mass="23071">MKMPRETIGFLMLLSVVHASVRPQKNFDLQKFAGRWYRVGLAYDSPGFVPYRSKLTISTGVVVPQETGNVNVTMWSLLSSGCKRKVYIYERTSVPGVFNYYSSRHRRMNDVTVVETNYNEYALVLKHRKLDKELSQVSLYGRTKKLRTDLMEKFRAYATALGFSKESILTPPSASKQNLKLSYEGVLITEVFKAVLDPFEF</sequence>
<gene>
    <name evidence="5" type="ORF">DNTS_026678</name>
</gene>
<dbReference type="InterPro" id="IPR022272">
    <property type="entry name" value="Lipocalin_CS"/>
</dbReference>
<dbReference type="InterPro" id="IPR002345">
    <property type="entry name" value="Lipocalin"/>
</dbReference>
<evidence type="ECO:0000313" key="6">
    <source>
        <dbReference type="Proteomes" id="UP000316079"/>
    </source>
</evidence>
<comment type="similarity">
    <text evidence="1 2">Belongs to the calycin superfamily. Lipocalin family.</text>
</comment>
<feature type="chain" id="PRO_5021712604" description="Lipocalin/cytosolic fatty-acid binding domain-containing protein" evidence="3">
    <location>
        <begin position="20"/>
        <end position="201"/>
    </location>
</feature>
<dbReference type="PRINTS" id="PR01254">
    <property type="entry name" value="PGNDSYNTHASE"/>
</dbReference>
<accession>A0A553P8Y1</accession>
<dbReference type="PRINTS" id="PR00179">
    <property type="entry name" value="LIPOCALIN"/>
</dbReference>
<dbReference type="InterPro" id="IPR000566">
    <property type="entry name" value="Lipocln_cytosolic_FA-bd_dom"/>
</dbReference>
<evidence type="ECO:0000313" key="5">
    <source>
        <dbReference type="EMBL" id="TRY74129.1"/>
    </source>
</evidence>
<dbReference type="PANTHER" id="PTHR11430">
    <property type="entry name" value="LIPOCALIN"/>
    <property type="match status" value="1"/>
</dbReference>
<feature type="signal peptide" evidence="3">
    <location>
        <begin position="1"/>
        <end position="19"/>
    </location>
</feature>
<feature type="domain" description="Lipocalin/cytosolic fatty-acid binding" evidence="4">
    <location>
        <begin position="33"/>
        <end position="172"/>
    </location>
</feature>
<name>A0A553P8Y1_9TELE</name>
<organism evidence="5 6">
    <name type="scientific">Danionella cerebrum</name>
    <dbReference type="NCBI Taxonomy" id="2873325"/>
    <lineage>
        <taxon>Eukaryota</taxon>
        <taxon>Metazoa</taxon>
        <taxon>Chordata</taxon>
        <taxon>Craniata</taxon>
        <taxon>Vertebrata</taxon>
        <taxon>Euteleostomi</taxon>
        <taxon>Actinopterygii</taxon>
        <taxon>Neopterygii</taxon>
        <taxon>Teleostei</taxon>
        <taxon>Ostariophysi</taxon>
        <taxon>Cypriniformes</taxon>
        <taxon>Danionidae</taxon>
        <taxon>Danioninae</taxon>
        <taxon>Danionella</taxon>
    </lineage>
</organism>
<evidence type="ECO:0000256" key="2">
    <source>
        <dbReference type="RuleBase" id="RU003695"/>
    </source>
</evidence>